<sequence length="105" mass="11815">MTDNDGREHELKVAINHLKQFLSSIQRDCPQGTLLPKGAQVQVDSMSKVAHLEGAGKEKMREKVQKMQMQAFLQSSMMLLTLLSGEIASTFDNPESVKLEHYKLN</sequence>
<keyword evidence="2" id="KW-1185">Reference proteome</keyword>
<gene>
    <name evidence="1" type="ORF">OSB04_027757</name>
</gene>
<protein>
    <submittedName>
        <fullName evidence="1">Uncharacterized protein</fullName>
    </submittedName>
</protein>
<evidence type="ECO:0000313" key="1">
    <source>
        <dbReference type="EMBL" id="KAJ9541251.1"/>
    </source>
</evidence>
<evidence type="ECO:0000313" key="2">
    <source>
        <dbReference type="Proteomes" id="UP001172457"/>
    </source>
</evidence>
<dbReference type="Proteomes" id="UP001172457">
    <property type="component" value="Chromosome 7"/>
</dbReference>
<dbReference type="EMBL" id="JARYMX010000007">
    <property type="protein sequence ID" value="KAJ9541251.1"/>
    <property type="molecule type" value="Genomic_DNA"/>
</dbReference>
<reference evidence="1" key="1">
    <citation type="submission" date="2023-03" db="EMBL/GenBank/DDBJ databases">
        <title>Chromosome-scale reference genome and RAD-based genetic map of yellow starthistle (Centaurea solstitialis) reveal putative structural variation and QTLs associated with invader traits.</title>
        <authorList>
            <person name="Reatini B."/>
            <person name="Cang F.A."/>
            <person name="Jiang Q."/>
            <person name="Mckibben M.T.W."/>
            <person name="Barker M.S."/>
            <person name="Rieseberg L.H."/>
            <person name="Dlugosch K.M."/>
        </authorList>
    </citation>
    <scope>NUCLEOTIDE SEQUENCE</scope>
    <source>
        <strain evidence="1">CAN-66</strain>
        <tissue evidence="1">Leaf</tissue>
    </source>
</reference>
<accession>A0AA38WAI5</accession>
<comment type="caution">
    <text evidence="1">The sequence shown here is derived from an EMBL/GenBank/DDBJ whole genome shotgun (WGS) entry which is preliminary data.</text>
</comment>
<dbReference type="AlphaFoldDB" id="A0AA38WAI5"/>
<proteinExistence type="predicted"/>
<organism evidence="1 2">
    <name type="scientific">Centaurea solstitialis</name>
    <name type="common">yellow star-thistle</name>
    <dbReference type="NCBI Taxonomy" id="347529"/>
    <lineage>
        <taxon>Eukaryota</taxon>
        <taxon>Viridiplantae</taxon>
        <taxon>Streptophyta</taxon>
        <taxon>Embryophyta</taxon>
        <taxon>Tracheophyta</taxon>
        <taxon>Spermatophyta</taxon>
        <taxon>Magnoliopsida</taxon>
        <taxon>eudicotyledons</taxon>
        <taxon>Gunneridae</taxon>
        <taxon>Pentapetalae</taxon>
        <taxon>asterids</taxon>
        <taxon>campanulids</taxon>
        <taxon>Asterales</taxon>
        <taxon>Asteraceae</taxon>
        <taxon>Carduoideae</taxon>
        <taxon>Cardueae</taxon>
        <taxon>Centaureinae</taxon>
        <taxon>Centaurea</taxon>
    </lineage>
</organism>
<name>A0AA38WAI5_9ASTR</name>